<name>A0ABD3S3P5_9LAMI</name>
<feature type="region of interest" description="Disordered" evidence="1">
    <location>
        <begin position="83"/>
        <end position="104"/>
    </location>
</feature>
<feature type="compositionally biased region" description="Basic and acidic residues" evidence="1">
    <location>
        <begin position="84"/>
        <end position="93"/>
    </location>
</feature>
<proteinExistence type="predicted"/>
<keyword evidence="2" id="KW-1133">Transmembrane helix</keyword>
<keyword evidence="2" id="KW-0812">Transmembrane</keyword>
<feature type="transmembrane region" description="Helical" evidence="2">
    <location>
        <begin position="183"/>
        <end position="200"/>
    </location>
</feature>
<dbReference type="PANTHER" id="PTHR35469:SF4">
    <property type="entry name" value="TRANSMEMBRANE PROTEIN"/>
    <property type="match status" value="1"/>
</dbReference>
<accession>A0ABD3S3P5</accession>
<keyword evidence="2" id="KW-0472">Membrane</keyword>
<dbReference type="PANTHER" id="PTHR35469">
    <property type="entry name" value="TRANSMEMBRANE PROTEIN"/>
    <property type="match status" value="1"/>
</dbReference>
<feature type="transmembrane region" description="Helical" evidence="2">
    <location>
        <begin position="242"/>
        <end position="264"/>
    </location>
</feature>
<sequence>MATVGESSREARRRRILERGSERLALITGRIQSLPEAGTFSRNPFVIYSSRDKHITTNSSLPFQDSGKEASLDQILNKPVETLLHNRDKDTSKATRSVSSLGADEELSQVSSSIQSPLLDHQYERQSHRNLLTMGQICTAIAASENIRVHCSVAAAVLVILSYTGIPILSWHVVRSTILFRPLYLLLLTNISIVLARLIMGSQGPESRMAQTKRNSVPAFGGNGLVDLVGKALEAGLLMQNIVGALSMDFSIYAVVLICGLSLIRMLGW</sequence>
<dbReference type="EMBL" id="JBJXBP010000007">
    <property type="protein sequence ID" value="KAL3819037.1"/>
    <property type="molecule type" value="Genomic_DNA"/>
</dbReference>
<evidence type="ECO:0000256" key="1">
    <source>
        <dbReference type="SAM" id="MobiDB-lite"/>
    </source>
</evidence>
<dbReference type="AlphaFoldDB" id="A0ABD3S3P5"/>
<gene>
    <name evidence="3" type="ORF">ACJIZ3_004942</name>
</gene>
<evidence type="ECO:0000256" key="2">
    <source>
        <dbReference type="SAM" id="Phobius"/>
    </source>
</evidence>
<comment type="caution">
    <text evidence="3">The sequence shown here is derived from an EMBL/GenBank/DDBJ whole genome shotgun (WGS) entry which is preliminary data.</text>
</comment>
<evidence type="ECO:0000313" key="3">
    <source>
        <dbReference type="EMBL" id="KAL3819037.1"/>
    </source>
</evidence>
<protein>
    <submittedName>
        <fullName evidence="3">Uncharacterized protein</fullName>
    </submittedName>
</protein>
<keyword evidence="4" id="KW-1185">Reference proteome</keyword>
<organism evidence="3 4">
    <name type="scientific">Penstemon smallii</name>
    <dbReference type="NCBI Taxonomy" id="265156"/>
    <lineage>
        <taxon>Eukaryota</taxon>
        <taxon>Viridiplantae</taxon>
        <taxon>Streptophyta</taxon>
        <taxon>Embryophyta</taxon>
        <taxon>Tracheophyta</taxon>
        <taxon>Spermatophyta</taxon>
        <taxon>Magnoliopsida</taxon>
        <taxon>eudicotyledons</taxon>
        <taxon>Gunneridae</taxon>
        <taxon>Pentapetalae</taxon>
        <taxon>asterids</taxon>
        <taxon>lamiids</taxon>
        <taxon>Lamiales</taxon>
        <taxon>Plantaginaceae</taxon>
        <taxon>Cheloneae</taxon>
        <taxon>Penstemon</taxon>
    </lineage>
</organism>
<evidence type="ECO:0000313" key="4">
    <source>
        <dbReference type="Proteomes" id="UP001634393"/>
    </source>
</evidence>
<dbReference type="Proteomes" id="UP001634393">
    <property type="component" value="Unassembled WGS sequence"/>
</dbReference>
<feature type="transmembrane region" description="Helical" evidence="2">
    <location>
        <begin position="153"/>
        <end position="171"/>
    </location>
</feature>
<reference evidence="3 4" key="1">
    <citation type="submission" date="2024-12" db="EMBL/GenBank/DDBJ databases">
        <title>The unique morphological basis and parallel evolutionary history of personate flowers in Penstemon.</title>
        <authorList>
            <person name="Depatie T.H."/>
            <person name="Wessinger C.A."/>
        </authorList>
    </citation>
    <scope>NUCLEOTIDE SEQUENCE [LARGE SCALE GENOMIC DNA]</scope>
    <source>
        <strain evidence="3">WTNN_2</strain>
        <tissue evidence="3">Leaf</tissue>
    </source>
</reference>